<keyword evidence="2" id="KW-1133">Transmembrane helix</keyword>
<feature type="transmembrane region" description="Helical" evidence="2">
    <location>
        <begin position="201"/>
        <end position="220"/>
    </location>
</feature>
<organism evidence="3">
    <name type="scientific">marine sediment metagenome</name>
    <dbReference type="NCBI Taxonomy" id="412755"/>
    <lineage>
        <taxon>unclassified sequences</taxon>
        <taxon>metagenomes</taxon>
        <taxon>ecological metagenomes</taxon>
    </lineage>
</organism>
<name>A0A0F9EQI9_9ZZZZ</name>
<protein>
    <recommendedName>
        <fullName evidence="4">Zinc-ribbon domain-containing protein</fullName>
    </recommendedName>
</protein>
<evidence type="ECO:0000313" key="3">
    <source>
        <dbReference type="EMBL" id="KKL26148.1"/>
    </source>
</evidence>
<keyword evidence="2" id="KW-0812">Transmembrane</keyword>
<reference evidence="3" key="1">
    <citation type="journal article" date="2015" name="Nature">
        <title>Complex archaea that bridge the gap between prokaryotes and eukaryotes.</title>
        <authorList>
            <person name="Spang A."/>
            <person name="Saw J.H."/>
            <person name="Jorgensen S.L."/>
            <person name="Zaremba-Niedzwiedzka K."/>
            <person name="Martijn J."/>
            <person name="Lind A.E."/>
            <person name="van Eijk R."/>
            <person name="Schleper C."/>
            <person name="Guy L."/>
            <person name="Ettema T.J."/>
        </authorList>
    </citation>
    <scope>NUCLEOTIDE SEQUENCE</scope>
</reference>
<proteinExistence type="predicted"/>
<evidence type="ECO:0000256" key="2">
    <source>
        <dbReference type="SAM" id="Phobius"/>
    </source>
</evidence>
<keyword evidence="2" id="KW-0472">Membrane</keyword>
<dbReference type="EMBL" id="LAZR01035941">
    <property type="protein sequence ID" value="KKL26148.1"/>
    <property type="molecule type" value="Genomic_DNA"/>
</dbReference>
<gene>
    <name evidence="3" type="ORF">LCGC14_2398190</name>
</gene>
<accession>A0A0F9EQI9</accession>
<evidence type="ECO:0008006" key="4">
    <source>
        <dbReference type="Google" id="ProtNLM"/>
    </source>
</evidence>
<dbReference type="AlphaFoldDB" id="A0A0F9EQI9"/>
<keyword evidence="1" id="KW-0175">Coiled coil</keyword>
<feature type="transmembrane region" description="Helical" evidence="2">
    <location>
        <begin position="79"/>
        <end position="98"/>
    </location>
</feature>
<feature type="coiled-coil region" evidence="1">
    <location>
        <begin position="130"/>
        <end position="157"/>
    </location>
</feature>
<evidence type="ECO:0000256" key="1">
    <source>
        <dbReference type="SAM" id="Coils"/>
    </source>
</evidence>
<sequence>MALIKCPECDKEVSEKATACIHCGFPLARKRPRMSIGKCPTCGRLNTYDGVGTLRKMWAWLRQARMKSIMQTLNGRQRIVLGVGLCLLVVNCLFPPYMGKYVNYSTNRATEHYVGYGFMLSPPGPRDAFRANTGKELEEWKRESKELKELKELKEREALTGWRSHVIVKESPWKTDPIVVDPPSNDMLLKPYSAHILTPQWKMQGVVIVLVTLGALAIAATRKEEAKE</sequence>
<comment type="caution">
    <text evidence="3">The sequence shown here is derived from an EMBL/GenBank/DDBJ whole genome shotgun (WGS) entry which is preliminary data.</text>
</comment>